<evidence type="ECO:0000256" key="11">
    <source>
        <dbReference type="ARBA" id="ARBA00031195"/>
    </source>
</evidence>
<dbReference type="FunFam" id="3.40.50.1820:FF:000010">
    <property type="entry name" value="Acyl-protein thioesterase 2"/>
    <property type="match status" value="1"/>
</dbReference>
<keyword evidence="7" id="KW-0378">Hydrolase</keyword>
<evidence type="ECO:0000256" key="2">
    <source>
        <dbReference type="ARBA" id="ARBA00006499"/>
    </source>
</evidence>
<dbReference type="PANTHER" id="PTHR10655">
    <property type="entry name" value="LYSOPHOSPHOLIPASE-RELATED"/>
    <property type="match status" value="1"/>
</dbReference>
<dbReference type="Proteomes" id="UP001140453">
    <property type="component" value="Unassembled WGS sequence"/>
</dbReference>
<dbReference type="EMBL" id="JAPEVB010000006">
    <property type="protein sequence ID" value="KAJ4386667.1"/>
    <property type="molecule type" value="Genomic_DNA"/>
</dbReference>
<dbReference type="SUPFAM" id="SSF53474">
    <property type="entry name" value="alpha/beta-Hydrolases"/>
    <property type="match status" value="1"/>
</dbReference>
<accession>A0A9W9CTT4</accession>
<sequence length="247" mass="26858">MALRYSAPLVFPAVKTHTATVIFSHGLGDTGHGWASGVENWRRRERLDEVKFILPHAPVIPITCNGGFRMPGWFDIKVLDGGVETMRENEDAEGIKASAEYLNSIIQQEIDAGIPADRIVLGGFSQGGAMAIYTGLMAKVKLAGIVSLSGWLLLSKTFREALNAGPKMNENTPIFMGQGDSDPLVRPELSLLSYQVLNTIGLNVTHKIYPGLAHSAALEEMDDVEKFLQNKLPPKGDKTAEEGKSEL</sequence>
<name>A0A9W9CTT4_9PEZI</name>
<dbReference type="GO" id="GO:0052689">
    <property type="term" value="F:carboxylic ester hydrolase activity"/>
    <property type="evidence" value="ECO:0007669"/>
    <property type="project" value="UniProtKB-KW"/>
</dbReference>
<keyword evidence="9" id="KW-0443">Lipid metabolism</keyword>
<gene>
    <name evidence="15" type="ORF">N0V93_009565</name>
</gene>
<dbReference type="InterPro" id="IPR029058">
    <property type="entry name" value="AB_hydrolase_fold"/>
</dbReference>
<comment type="subcellular location">
    <subcellularLocation>
        <location evidence="1">Cytoplasm</location>
    </subcellularLocation>
</comment>
<evidence type="ECO:0000256" key="8">
    <source>
        <dbReference type="ARBA" id="ARBA00022832"/>
    </source>
</evidence>
<keyword evidence="6" id="KW-0963">Cytoplasm</keyword>
<evidence type="ECO:0000259" key="14">
    <source>
        <dbReference type="Pfam" id="PF02230"/>
    </source>
</evidence>
<dbReference type="Pfam" id="PF02230">
    <property type="entry name" value="Abhydrolase_2"/>
    <property type="match status" value="1"/>
</dbReference>
<reference evidence="15" key="1">
    <citation type="submission" date="2022-10" db="EMBL/GenBank/DDBJ databases">
        <title>Tapping the CABI collections for fungal endophytes: first genome assemblies for Collariella, Neodidymelliopsis, Ascochyta clinopodiicola, Didymella pomorum, Didymosphaeria variabile, Neocosmospora piperis and Neocucurbitaria cava.</title>
        <authorList>
            <person name="Hill R."/>
        </authorList>
    </citation>
    <scope>NUCLEOTIDE SEQUENCE</scope>
    <source>
        <strain evidence="15">IMI 355082</strain>
    </source>
</reference>
<organism evidence="15 16">
    <name type="scientific">Gnomoniopsis smithogilvyi</name>
    <dbReference type="NCBI Taxonomy" id="1191159"/>
    <lineage>
        <taxon>Eukaryota</taxon>
        <taxon>Fungi</taxon>
        <taxon>Dikarya</taxon>
        <taxon>Ascomycota</taxon>
        <taxon>Pezizomycotina</taxon>
        <taxon>Sordariomycetes</taxon>
        <taxon>Sordariomycetidae</taxon>
        <taxon>Diaporthales</taxon>
        <taxon>Gnomoniaceae</taxon>
        <taxon>Gnomoniopsis</taxon>
    </lineage>
</organism>
<dbReference type="OrthoDB" id="2418081at2759"/>
<evidence type="ECO:0000313" key="16">
    <source>
        <dbReference type="Proteomes" id="UP001140453"/>
    </source>
</evidence>
<evidence type="ECO:0000256" key="6">
    <source>
        <dbReference type="ARBA" id="ARBA00022490"/>
    </source>
</evidence>
<keyword evidence="16" id="KW-1185">Reference proteome</keyword>
<dbReference type="GO" id="GO:0008474">
    <property type="term" value="F:palmitoyl-(protein) hydrolase activity"/>
    <property type="evidence" value="ECO:0007669"/>
    <property type="project" value="UniProtKB-EC"/>
</dbReference>
<comment type="similarity">
    <text evidence="2">Belongs to the AB hydrolase superfamily. AB hydrolase 2 family.</text>
</comment>
<dbReference type="PANTHER" id="PTHR10655:SF17">
    <property type="entry name" value="LYSOPHOSPHOLIPASE-LIKE PROTEIN 1"/>
    <property type="match status" value="1"/>
</dbReference>
<feature type="domain" description="Phospholipase/carboxylesterase/thioesterase" evidence="14">
    <location>
        <begin position="11"/>
        <end position="230"/>
    </location>
</feature>
<evidence type="ECO:0000256" key="13">
    <source>
        <dbReference type="SAM" id="MobiDB-lite"/>
    </source>
</evidence>
<proteinExistence type="inferred from homology"/>
<evidence type="ECO:0000256" key="10">
    <source>
        <dbReference type="ARBA" id="ARBA00029392"/>
    </source>
</evidence>
<comment type="catalytic activity">
    <reaction evidence="12">
        <text>S-hexadecanoyl-L-cysteinyl-[protein] + H2O = L-cysteinyl-[protein] + hexadecanoate + H(+)</text>
        <dbReference type="Rhea" id="RHEA:19233"/>
        <dbReference type="Rhea" id="RHEA-COMP:10131"/>
        <dbReference type="Rhea" id="RHEA-COMP:11032"/>
        <dbReference type="ChEBI" id="CHEBI:7896"/>
        <dbReference type="ChEBI" id="CHEBI:15377"/>
        <dbReference type="ChEBI" id="CHEBI:15378"/>
        <dbReference type="ChEBI" id="CHEBI:29950"/>
        <dbReference type="ChEBI" id="CHEBI:74151"/>
        <dbReference type="EC" id="3.1.2.22"/>
    </reaction>
</comment>
<dbReference type="GO" id="GO:0006631">
    <property type="term" value="P:fatty acid metabolic process"/>
    <property type="evidence" value="ECO:0007669"/>
    <property type="project" value="UniProtKB-KW"/>
</dbReference>
<feature type="region of interest" description="Disordered" evidence="13">
    <location>
        <begin position="228"/>
        <end position="247"/>
    </location>
</feature>
<evidence type="ECO:0000256" key="1">
    <source>
        <dbReference type="ARBA" id="ARBA00004496"/>
    </source>
</evidence>
<protein>
    <recommendedName>
        <fullName evidence="4">Acyl-protein thioesterase 1</fullName>
        <ecNumber evidence="3">3.1.2.22</ecNumber>
    </recommendedName>
    <alternativeName>
        <fullName evidence="11">Palmitoyl-protein hydrolase</fullName>
    </alternativeName>
</protein>
<evidence type="ECO:0000313" key="15">
    <source>
        <dbReference type="EMBL" id="KAJ4386667.1"/>
    </source>
</evidence>
<evidence type="ECO:0000256" key="9">
    <source>
        <dbReference type="ARBA" id="ARBA00023098"/>
    </source>
</evidence>
<evidence type="ECO:0000256" key="5">
    <source>
        <dbReference type="ARBA" id="ARBA00022487"/>
    </source>
</evidence>
<dbReference type="InterPro" id="IPR050565">
    <property type="entry name" value="LYPA1-2/EST-like"/>
</dbReference>
<evidence type="ECO:0000256" key="3">
    <source>
        <dbReference type="ARBA" id="ARBA00012423"/>
    </source>
</evidence>
<keyword evidence="5" id="KW-0719">Serine esterase</keyword>
<comment type="caution">
    <text evidence="15">The sequence shown here is derived from an EMBL/GenBank/DDBJ whole genome shotgun (WGS) entry which is preliminary data.</text>
</comment>
<dbReference type="Gene3D" id="3.40.50.1820">
    <property type="entry name" value="alpha/beta hydrolase"/>
    <property type="match status" value="1"/>
</dbReference>
<evidence type="ECO:0000256" key="12">
    <source>
        <dbReference type="ARBA" id="ARBA00047337"/>
    </source>
</evidence>
<evidence type="ECO:0000256" key="4">
    <source>
        <dbReference type="ARBA" id="ARBA00014923"/>
    </source>
</evidence>
<dbReference type="AlphaFoldDB" id="A0A9W9CTT4"/>
<keyword evidence="8" id="KW-0276">Fatty acid metabolism</keyword>
<evidence type="ECO:0000256" key="7">
    <source>
        <dbReference type="ARBA" id="ARBA00022801"/>
    </source>
</evidence>
<dbReference type="GO" id="GO:0005737">
    <property type="term" value="C:cytoplasm"/>
    <property type="evidence" value="ECO:0007669"/>
    <property type="project" value="UniProtKB-SubCell"/>
</dbReference>
<comment type="function">
    <text evidence="10">Hydrolyzes fatty acids from S-acylated cysteine residues in proteins with a strong preference for palmitoylated G-alpha proteins over other acyl substrates. Mediates the deacylation of G-alpha proteins such as GPA1 in vivo, but has weak or no activity toward palmitoylated Ras proteins. Has weak lysophospholipase activity in vitro; however such activity may not exist in vivo.</text>
</comment>
<dbReference type="InterPro" id="IPR003140">
    <property type="entry name" value="PLipase/COase/thioEstase"/>
</dbReference>
<dbReference type="EC" id="3.1.2.22" evidence="3"/>